<evidence type="ECO:0000313" key="1">
    <source>
        <dbReference type="EnsemblPlants" id="OPUNC03G32160.1"/>
    </source>
</evidence>
<organism evidence="1">
    <name type="scientific">Oryza punctata</name>
    <name type="common">Red rice</name>
    <dbReference type="NCBI Taxonomy" id="4537"/>
    <lineage>
        <taxon>Eukaryota</taxon>
        <taxon>Viridiplantae</taxon>
        <taxon>Streptophyta</taxon>
        <taxon>Embryophyta</taxon>
        <taxon>Tracheophyta</taxon>
        <taxon>Spermatophyta</taxon>
        <taxon>Magnoliopsida</taxon>
        <taxon>Liliopsida</taxon>
        <taxon>Poales</taxon>
        <taxon>Poaceae</taxon>
        <taxon>BOP clade</taxon>
        <taxon>Oryzoideae</taxon>
        <taxon>Oryzeae</taxon>
        <taxon>Oryzinae</taxon>
        <taxon>Oryza</taxon>
    </lineage>
</organism>
<dbReference type="AlphaFoldDB" id="A0A0E0KJC9"/>
<dbReference type="EnsemblPlants" id="OPUNC03G32160.1">
    <property type="protein sequence ID" value="OPUNC03G32160.1"/>
    <property type="gene ID" value="OPUNC03G32160"/>
</dbReference>
<dbReference type="Proteomes" id="UP000026962">
    <property type="component" value="Chromosome 3"/>
</dbReference>
<dbReference type="Gramene" id="OPUNC03G32160.1">
    <property type="protein sequence ID" value="OPUNC03G32160.1"/>
    <property type="gene ID" value="OPUNC03G32160"/>
</dbReference>
<protein>
    <submittedName>
        <fullName evidence="1">Uncharacterized protein</fullName>
    </submittedName>
</protein>
<accession>A0A0E0KJC9</accession>
<name>A0A0E0KJC9_ORYPU</name>
<keyword evidence="2" id="KW-1185">Reference proteome</keyword>
<dbReference type="HOGENOM" id="CLU_2945763_0_0_1"/>
<proteinExistence type="predicted"/>
<reference evidence="1" key="1">
    <citation type="submission" date="2015-04" db="UniProtKB">
        <authorList>
            <consortium name="EnsemblPlants"/>
        </authorList>
    </citation>
    <scope>IDENTIFICATION</scope>
</reference>
<sequence length="60" mass="6792">MPAGASPSLPPLALHTARASIDDLSLNCDVHEFCFRVQEIAKHQVTWKVENLMIFYNDHL</sequence>
<evidence type="ECO:0000313" key="2">
    <source>
        <dbReference type="Proteomes" id="UP000026962"/>
    </source>
</evidence>
<reference evidence="1" key="2">
    <citation type="submission" date="2018-05" db="EMBL/GenBank/DDBJ databases">
        <title>OpunRS2 (Oryza punctata Reference Sequence Version 2).</title>
        <authorList>
            <person name="Zhang J."/>
            <person name="Kudrna D."/>
            <person name="Lee S."/>
            <person name="Talag J."/>
            <person name="Welchert J."/>
            <person name="Wing R.A."/>
        </authorList>
    </citation>
    <scope>NUCLEOTIDE SEQUENCE [LARGE SCALE GENOMIC DNA]</scope>
</reference>